<protein>
    <submittedName>
        <fullName evidence="10">OmpA family protein</fullName>
    </submittedName>
</protein>
<reference evidence="10" key="2">
    <citation type="journal article" date="2021" name="Microbiome">
        <title>Successional dynamics and alternative stable states in a saline activated sludge microbial community over 9 years.</title>
        <authorList>
            <person name="Wang Y."/>
            <person name="Ye J."/>
            <person name="Ju F."/>
            <person name="Liu L."/>
            <person name="Boyd J.A."/>
            <person name="Deng Y."/>
            <person name="Parks D.H."/>
            <person name="Jiang X."/>
            <person name="Yin X."/>
            <person name="Woodcroft B.J."/>
            <person name="Tyson G.W."/>
            <person name="Hugenholtz P."/>
            <person name="Polz M.F."/>
            <person name="Zhang T."/>
        </authorList>
    </citation>
    <scope>NUCLEOTIDE SEQUENCE</scope>
    <source>
        <strain evidence="10">HKST-UBA02</strain>
    </source>
</reference>
<dbReference type="CDD" id="cd07185">
    <property type="entry name" value="OmpA_C-like"/>
    <property type="match status" value="1"/>
</dbReference>
<dbReference type="GO" id="GO:0005886">
    <property type="term" value="C:plasma membrane"/>
    <property type="evidence" value="ECO:0007669"/>
    <property type="project" value="UniProtKB-SubCell"/>
</dbReference>
<evidence type="ECO:0000256" key="2">
    <source>
        <dbReference type="ARBA" id="ARBA00008914"/>
    </source>
</evidence>
<comment type="caution">
    <text evidence="10">The sequence shown here is derived from an EMBL/GenBank/DDBJ whole genome shotgun (WGS) entry which is preliminary data.</text>
</comment>
<gene>
    <name evidence="10" type="ORF">KDA27_08270</name>
</gene>
<evidence type="ECO:0000259" key="9">
    <source>
        <dbReference type="PROSITE" id="PS51123"/>
    </source>
</evidence>
<dbReference type="PANTHER" id="PTHR30329">
    <property type="entry name" value="STATOR ELEMENT OF FLAGELLAR MOTOR COMPLEX"/>
    <property type="match status" value="1"/>
</dbReference>
<keyword evidence="4 8" id="KW-0812">Transmembrane</keyword>
<keyword evidence="5 8" id="KW-1133">Transmembrane helix</keyword>
<name>A0A956SCW7_UNCEI</name>
<sequence>MAIEEEEEEAEEGAPAWMATFADLSTLLLTFFVLLFTFAELDAKKFELAAGSLRKAIGAASSSSSMLEFSNTTLMPELFEEPATSMPQTPEEKALYEQAMEYLQHEEDKANVKEQVAEVISSVLEGLEFQDDIEVESTSRGVVVTVKDQLFFDTGGSTLIGKGSSVLDAISDIAADYPGEVAIEGHTDDLPIGGDRFKSNWELSAARAAAALEYLTDERTVDPNKLQIRGYAHTRPIAANDTPEGRAMNRRVEFVFLVD</sequence>
<organism evidence="10 11">
    <name type="scientific">Eiseniibacteriota bacterium</name>
    <dbReference type="NCBI Taxonomy" id="2212470"/>
    <lineage>
        <taxon>Bacteria</taxon>
        <taxon>Candidatus Eiseniibacteriota</taxon>
    </lineage>
</organism>
<evidence type="ECO:0000256" key="1">
    <source>
        <dbReference type="ARBA" id="ARBA00004162"/>
    </source>
</evidence>
<dbReference type="InterPro" id="IPR006665">
    <property type="entry name" value="OmpA-like"/>
</dbReference>
<dbReference type="PANTHER" id="PTHR30329:SF21">
    <property type="entry name" value="LIPOPROTEIN YIAD-RELATED"/>
    <property type="match status" value="1"/>
</dbReference>
<evidence type="ECO:0000256" key="5">
    <source>
        <dbReference type="ARBA" id="ARBA00022989"/>
    </source>
</evidence>
<reference evidence="10" key="1">
    <citation type="submission" date="2020-04" db="EMBL/GenBank/DDBJ databases">
        <authorList>
            <person name="Zhang T."/>
        </authorList>
    </citation>
    <scope>NUCLEOTIDE SEQUENCE</scope>
    <source>
        <strain evidence="10">HKST-UBA02</strain>
    </source>
</reference>
<evidence type="ECO:0000256" key="4">
    <source>
        <dbReference type="ARBA" id="ARBA00022692"/>
    </source>
</evidence>
<dbReference type="Pfam" id="PF13677">
    <property type="entry name" value="MotB_plug"/>
    <property type="match status" value="1"/>
</dbReference>
<dbReference type="AlphaFoldDB" id="A0A956SCW7"/>
<evidence type="ECO:0000256" key="8">
    <source>
        <dbReference type="SAM" id="Phobius"/>
    </source>
</evidence>
<dbReference type="SUPFAM" id="SSF103088">
    <property type="entry name" value="OmpA-like"/>
    <property type="match status" value="1"/>
</dbReference>
<evidence type="ECO:0000256" key="3">
    <source>
        <dbReference type="ARBA" id="ARBA00022475"/>
    </source>
</evidence>
<feature type="domain" description="OmpA-like" evidence="9">
    <location>
        <begin position="139"/>
        <end position="259"/>
    </location>
</feature>
<dbReference type="PROSITE" id="PS51123">
    <property type="entry name" value="OMPA_2"/>
    <property type="match status" value="1"/>
</dbReference>
<comment type="subcellular location">
    <subcellularLocation>
        <location evidence="1">Cell membrane</location>
        <topology evidence="1">Single-pass membrane protein</topology>
    </subcellularLocation>
</comment>
<comment type="similarity">
    <text evidence="2">Belongs to the MotB family.</text>
</comment>
<proteinExistence type="inferred from homology"/>
<feature type="transmembrane region" description="Helical" evidence="8">
    <location>
        <begin position="16"/>
        <end position="38"/>
    </location>
</feature>
<dbReference type="InterPro" id="IPR050330">
    <property type="entry name" value="Bact_OuterMem_StrucFunc"/>
</dbReference>
<dbReference type="InterPro" id="IPR036737">
    <property type="entry name" value="OmpA-like_sf"/>
</dbReference>
<evidence type="ECO:0000313" key="11">
    <source>
        <dbReference type="Proteomes" id="UP000739538"/>
    </source>
</evidence>
<dbReference type="Pfam" id="PF00691">
    <property type="entry name" value="OmpA"/>
    <property type="match status" value="1"/>
</dbReference>
<dbReference type="InterPro" id="IPR025713">
    <property type="entry name" value="MotB-like_N_dom"/>
</dbReference>
<dbReference type="EMBL" id="JAGQHS010000032">
    <property type="protein sequence ID" value="MCA9755781.1"/>
    <property type="molecule type" value="Genomic_DNA"/>
</dbReference>
<evidence type="ECO:0000256" key="6">
    <source>
        <dbReference type="ARBA" id="ARBA00023136"/>
    </source>
</evidence>
<evidence type="ECO:0000256" key="7">
    <source>
        <dbReference type="PROSITE-ProRule" id="PRU00473"/>
    </source>
</evidence>
<keyword evidence="6 7" id="KW-0472">Membrane</keyword>
<dbReference type="Proteomes" id="UP000739538">
    <property type="component" value="Unassembled WGS sequence"/>
</dbReference>
<keyword evidence="3" id="KW-1003">Cell membrane</keyword>
<accession>A0A956SCW7</accession>
<evidence type="ECO:0000313" key="10">
    <source>
        <dbReference type="EMBL" id="MCA9755781.1"/>
    </source>
</evidence>
<dbReference type="Gene3D" id="3.30.1330.60">
    <property type="entry name" value="OmpA-like domain"/>
    <property type="match status" value="1"/>
</dbReference>